<dbReference type="PROSITE" id="PS50082">
    <property type="entry name" value="WD_REPEATS_2"/>
    <property type="match status" value="6"/>
</dbReference>
<reference evidence="4 5" key="1">
    <citation type="journal article" date="2013" name="Curr. Biol.">
        <title>The Genome of the Foraminiferan Reticulomyxa filosa.</title>
        <authorList>
            <person name="Glockner G."/>
            <person name="Hulsmann N."/>
            <person name="Schleicher M."/>
            <person name="Noegel A.A."/>
            <person name="Eichinger L."/>
            <person name="Gallinger C."/>
            <person name="Pawlowski J."/>
            <person name="Sierra R."/>
            <person name="Euteneuer U."/>
            <person name="Pillet L."/>
            <person name="Moustafa A."/>
            <person name="Platzer M."/>
            <person name="Groth M."/>
            <person name="Szafranski K."/>
            <person name="Schliwa M."/>
        </authorList>
    </citation>
    <scope>NUCLEOTIDE SEQUENCE [LARGE SCALE GENOMIC DNA]</scope>
</reference>
<feature type="repeat" description="WD" evidence="3">
    <location>
        <begin position="295"/>
        <end position="345"/>
    </location>
</feature>
<dbReference type="GO" id="GO:1990234">
    <property type="term" value="C:transferase complex"/>
    <property type="evidence" value="ECO:0007669"/>
    <property type="project" value="UniProtKB-ARBA"/>
</dbReference>
<keyword evidence="1 3" id="KW-0853">WD repeat</keyword>
<keyword evidence="5" id="KW-1185">Reference proteome</keyword>
<evidence type="ECO:0000313" key="5">
    <source>
        <dbReference type="Proteomes" id="UP000023152"/>
    </source>
</evidence>
<evidence type="ECO:0000256" key="1">
    <source>
        <dbReference type="ARBA" id="ARBA00022574"/>
    </source>
</evidence>
<feature type="non-terminal residue" evidence="4">
    <location>
        <position position="1"/>
    </location>
</feature>
<protein>
    <submittedName>
        <fullName evidence="4">Uncharacterized protein</fullName>
    </submittedName>
</protein>
<feature type="repeat" description="WD" evidence="3">
    <location>
        <begin position="228"/>
        <end position="250"/>
    </location>
</feature>
<keyword evidence="2" id="KW-0677">Repeat</keyword>
<dbReference type="PANTHER" id="PTHR22847">
    <property type="entry name" value="WD40 REPEAT PROTEIN"/>
    <property type="match status" value="1"/>
</dbReference>
<evidence type="ECO:0000256" key="2">
    <source>
        <dbReference type="ARBA" id="ARBA00022737"/>
    </source>
</evidence>
<dbReference type="InterPro" id="IPR019775">
    <property type="entry name" value="WD40_repeat_CS"/>
</dbReference>
<accession>X6M2S5</accession>
<proteinExistence type="predicted"/>
<dbReference type="InterPro" id="IPR036322">
    <property type="entry name" value="WD40_repeat_dom_sf"/>
</dbReference>
<evidence type="ECO:0000256" key="3">
    <source>
        <dbReference type="PROSITE-ProRule" id="PRU00221"/>
    </source>
</evidence>
<dbReference type="PANTHER" id="PTHR22847:SF637">
    <property type="entry name" value="WD REPEAT DOMAIN 5B"/>
    <property type="match status" value="1"/>
</dbReference>
<feature type="repeat" description="WD" evidence="3">
    <location>
        <begin position="251"/>
        <end position="294"/>
    </location>
</feature>
<dbReference type="Gene3D" id="2.130.10.10">
    <property type="entry name" value="YVTN repeat-like/Quinoprotein amine dehydrogenase"/>
    <property type="match status" value="2"/>
</dbReference>
<name>X6M2S5_RETFI</name>
<dbReference type="SUPFAM" id="SSF50978">
    <property type="entry name" value="WD40 repeat-like"/>
    <property type="match status" value="1"/>
</dbReference>
<sequence length="397" mass="45426">SKEKEIQLIIQHWIRKLKIKLGWVHDFDKIIINYERKVFMLDMFRSSSKLLTTFTGHTAIVWSIDHLTFDDHQFICSGSSDKTVRVWDIDNNKQIQLFNGHLNNVLCVKFSQYYYHNNHRNVICSSSSDNTIRFWDIKHNKQLHILNGHTGGIGGIEFSSFNGGRYLCSGSDDKTIRLWDVETSNLLHVFNGHTECVFCIDISPLQGNNKNSNKSNNIGVIGGNAYTICSGSSDKTIRIWDIETTKQLNVFKGHEHYVICVKYGSNELLNTILSGSSDKSIRLWDIRSGQQIQVFQGHSNQVFAVEYSPFVNNHEINITSNVICSGSLDSTIRFWDIRSNNNELYSIKVNDREDDGVFCFKFILLNKKGKINKQKSNDGCNANLCYGSFKGLIRVWG</sequence>
<dbReference type="Pfam" id="PF00400">
    <property type="entry name" value="WD40"/>
    <property type="match status" value="6"/>
</dbReference>
<evidence type="ECO:0000313" key="4">
    <source>
        <dbReference type="EMBL" id="ETO07752.1"/>
    </source>
</evidence>
<dbReference type="OrthoDB" id="190105at2759"/>
<dbReference type="InterPro" id="IPR020472">
    <property type="entry name" value="WD40_PAC1"/>
</dbReference>
<dbReference type="Proteomes" id="UP000023152">
    <property type="component" value="Unassembled WGS sequence"/>
</dbReference>
<feature type="repeat" description="WD" evidence="3">
    <location>
        <begin position="98"/>
        <end position="145"/>
    </location>
</feature>
<dbReference type="InterPro" id="IPR015943">
    <property type="entry name" value="WD40/YVTN_repeat-like_dom_sf"/>
</dbReference>
<dbReference type="PRINTS" id="PR00320">
    <property type="entry name" value="GPROTEINBRPT"/>
</dbReference>
<dbReference type="SMART" id="SM00320">
    <property type="entry name" value="WD40"/>
    <property type="match status" value="6"/>
</dbReference>
<dbReference type="EMBL" id="ASPP01025787">
    <property type="protein sequence ID" value="ETO07752.1"/>
    <property type="molecule type" value="Genomic_DNA"/>
</dbReference>
<comment type="caution">
    <text evidence="4">The sequence shown here is derived from an EMBL/GenBank/DDBJ whole genome shotgun (WGS) entry which is preliminary data.</text>
</comment>
<dbReference type="PROSITE" id="PS00678">
    <property type="entry name" value="WD_REPEATS_1"/>
    <property type="match status" value="6"/>
</dbReference>
<feature type="repeat" description="WD" evidence="3">
    <location>
        <begin position="146"/>
        <end position="189"/>
    </location>
</feature>
<gene>
    <name evidence="4" type="ORF">RFI_29639</name>
</gene>
<dbReference type="AlphaFoldDB" id="X6M2S5"/>
<dbReference type="CDD" id="cd00200">
    <property type="entry name" value="WD40"/>
    <property type="match status" value="1"/>
</dbReference>
<organism evidence="4 5">
    <name type="scientific">Reticulomyxa filosa</name>
    <dbReference type="NCBI Taxonomy" id="46433"/>
    <lineage>
        <taxon>Eukaryota</taxon>
        <taxon>Sar</taxon>
        <taxon>Rhizaria</taxon>
        <taxon>Retaria</taxon>
        <taxon>Foraminifera</taxon>
        <taxon>Monothalamids</taxon>
        <taxon>Reticulomyxidae</taxon>
        <taxon>Reticulomyxa</taxon>
    </lineage>
</organism>
<dbReference type="PROSITE" id="PS50294">
    <property type="entry name" value="WD_REPEATS_REGION"/>
    <property type="match status" value="5"/>
</dbReference>
<feature type="repeat" description="WD" evidence="3">
    <location>
        <begin position="54"/>
        <end position="97"/>
    </location>
</feature>
<dbReference type="InterPro" id="IPR001680">
    <property type="entry name" value="WD40_rpt"/>
</dbReference>